<accession>A0A6P2GI37</accession>
<evidence type="ECO:0000313" key="2">
    <source>
        <dbReference type="EMBL" id="VVU53290.1"/>
    </source>
</evidence>
<name>A0A6P2GI37_9BURK</name>
<evidence type="ECO:0000313" key="1">
    <source>
        <dbReference type="EMBL" id="MBM2771126.1"/>
    </source>
</evidence>
<dbReference type="RefSeq" id="WP_096508194.1">
    <property type="nucleotide sequence ID" value="NZ_CABVLY010000032.1"/>
</dbReference>
<evidence type="ECO:0000313" key="4">
    <source>
        <dbReference type="Proteomes" id="UP000755577"/>
    </source>
</evidence>
<dbReference type="Proteomes" id="UP000755577">
    <property type="component" value="Unassembled WGS sequence"/>
</dbReference>
<sequence>MASVMIDMGFGKRATLSGGRGSRQSLEQRAAVSELMLHWPRYAGLMTGAIGYLRELGLAGTSAGDPVAALRSAIEDGRVSVSIDRPVARGGVAGRAPSTPPFPRASRLASVPGVAALPVDKPLPGWAVPNDVSADELIGYLQSVVAGTAGAAPQLANSLDPGTPGTPLGSADVFDYADGPLSGDVEQLAASTTNPNYAAKMLGYARDIFGGMVHSMKDDLGLGGADNVTWHDNGNVEFQGEVIGNMHDYK</sequence>
<proteinExistence type="predicted"/>
<gene>
    <name evidence="2" type="ORF">BAN20980_06012</name>
    <name evidence="1" type="ORF">JQK92_32490</name>
</gene>
<keyword evidence="4" id="KW-1185">Reference proteome</keyword>
<dbReference type="Proteomes" id="UP000494201">
    <property type="component" value="Unassembled WGS sequence"/>
</dbReference>
<dbReference type="AlphaFoldDB" id="A0A6P2GI37"/>
<reference evidence="2 3" key="1">
    <citation type="submission" date="2019-09" db="EMBL/GenBank/DDBJ databases">
        <authorList>
            <person name="Depoorter E."/>
        </authorList>
    </citation>
    <scope>NUCLEOTIDE SEQUENCE [LARGE SCALE GENOMIC DNA]</scope>
    <source>
        <strain evidence="2">LMG 20980</strain>
    </source>
</reference>
<dbReference type="EMBL" id="JAFCIQ010000037">
    <property type="protein sequence ID" value="MBM2771126.1"/>
    <property type="molecule type" value="Genomic_DNA"/>
</dbReference>
<dbReference type="EMBL" id="CABVLY010000032">
    <property type="protein sequence ID" value="VVU53290.1"/>
    <property type="molecule type" value="Genomic_DNA"/>
</dbReference>
<evidence type="ECO:0000313" key="3">
    <source>
        <dbReference type="Proteomes" id="UP000494201"/>
    </source>
</evidence>
<dbReference type="GeneID" id="56504084"/>
<organism evidence="2 3">
    <name type="scientific">Burkholderia anthina</name>
    <dbReference type="NCBI Taxonomy" id="179879"/>
    <lineage>
        <taxon>Bacteria</taxon>
        <taxon>Pseudomonadati</taxon>
        <taxon>Pseudomonadota</taxon>
        <taxon>Betaproteobacteria</taxon>
        <taxon>Burkholderiales</taxon>
        <taxon>Burkholderiaceae</taxon>
        <taxon>Burkholderia</taxon>
        <taxon>Burkholderia cepacia complex</taxon>
    </lineage>
</organism>
<reference evidence="1 4" key="2">
    <citation type="submission" date="2021-02" db="EMBL/GenBank/DDBJ databases">
        <title>Draft genome of the type strains Burkholderia anthina DSM16086.</title>
        <authorList>
            <person name="Hertel R."/>
            <person name="Meissner J."/>
            <person name="Poehlein A."/>
            <person name="Daniel R."/>
            <person name="Commichau F.M."/>
        </authorList>
    </citation>
    <scope>NUCLEOTIDE SEQUENCE [LARGE SCALE GENOMIC DNA]</scope>
    <source>
        <strain evidence="1 4">DSM 16086</strain>
    </source>
</reference>
<protein>
    <submittedName>
        <fullName evidence="2">Uncharacterized protein</fullName>
    </submittedName>
</protein>